<gene>
    <name evidence="1" type="ORF">FLAG1_09919</name>
</gene>
<reference evidence="1 2" key="1">
    <citation type="submission" date="2015-04" db="EMBL/GenBank/DDBJ databases">
        <title>The draft genome sequence of Fusarium langsethiae, a T-2/HT-2 mycotoxin producer.</title>
        <authorList>
            <person name="Lysoe E."/>
            <person name="Divon H.H."/>
            <person name="Terzi V."/>
            <person name="Orru L."/>
            <person name="Lamontanara A."/>
            <person name="Kolseth A.-K."/>
            <person name="Frandsen R.J."/>
            <person name="Nielsen K."/>
            <person name="Thrane U."/>
        </authorList>
    </citation>
    <scope>NUCLEOTIDE SEQUENCE [LARGE SCALE GENOMIC DNA]</scope>
    <source>
        <strain evidence="1 2">Fl201059</strain>
    </source>
</reference>
<protein>
    <submittedName>
        <fullName evidence="1">Uncharacterized protein</fullName>
    </submittedName>
</protein>
<evidence type="ECO:0000313" key="2">
    <source>
        <dbReference type="Proteomes" id="UP000037904"/>
    </source>
</evidence>
<keyword evidence="2" id="KW-1185">Reference proteome</keyword>
<name>A0A0M9EQ24_FUSLA</name>
<dbReference type="AlphaFoldDB" id="A0A0M9EQ24"/>
<dbReference type="EMBL" id="JXCE01000445">
    <property type="protein sequence ID" value="KPA37272.1"/>
    <property type="molecule type" value="Genomic_DNA"/>
</dbReference>
<evidence type="ECO:0000313" key="1">
    <source>
        <dbReference type="EMBL" id="KPA37272.1"/>
    </source>
</evidence>
<dbReference type="Proteomes" id="UP000037904">
    <property type="component" value="Unassembled WGS sequence"/>
</dbReference>
<organism evidence="1 2">
    <name type="scientific">Fusarium langsethiae</name>
    <dbReference type="NCBI Taxonomy" id="179993"/>
    <lineage>
        <taxon>Eukaryota</taxon>
        <taxon>Fungi</taxon>
        <taxon>Dikarya</taxon>
        <taxon>Ascomycota</taxon>
        <taxon>Pezizomycotina</taxon>
        <taxon>Sordariomycetes</taxon>
        <taxon>Hypocreomycetidae</taxon>
        <taxon>Hypocreales</taxon>
        <taxon>Nectriaceae</taxon>
        <taxon>Fusarium</taxon>
    </lineage>
</organism>
<sequence>MASSQIPSKAVLGYQVGEIQAKEAFTSEITFAKAGLALQNIINSQYSQSLEMMKPPGMQLKYLPIRFDVVTGKLLTGGAYLFDRWEEAINYSHWTANEYDIDEEGTNFWSQPDFNSPVRFAWKVIGAYNFAPIENHVIGHFQLWSCTANNIEAYLHAVYPRTKTFAEA</sequence>
<comment type="caution">
    <text evidence="1">The sequence shown here is derived from an EMBL/GenBank/DDBJ whole genome shotgun (WGS) entry which is preliminary data.</text>
</comment>
<proteinExistence type="predicted"/>
<accession>A0A0M9EQ24</accession>
<dbReference type="OrthoDB" id="3885040at2759"/>